<evidence type="ECO:0000313" key="2">
    <source>
        <dbReference type="Proteomes" id="UP000887578"/>
    </source>
</evidence>
<organism evidence="2 3">
    <name type="scientific">Panagrolaimus davidi</name>
    <dbReference type="NCBI Taxonomy" id="227884"/>
    <lineage>
        <taxon>Eukaryota</taxon>
        <taxon>Metazoa</taxon>
        <taxon>Ecdysozoa</taxon>
        <taxon>Nematoda</taxon>
        <taxon>Chromadorea</taxon>
        <taxon>Rhabditida</taxon>
        <taxon>Tylenchina</taxon>
        <taxon>Panagrolaimomorpha</taxon>
        <taxon>Panagrolaimoidea</taxon>
        <taxon>Panagrolaimidae</taxon>
        <taxon>Panagrolaimus</taxon>
    </lineage>
</organism>
<accession>A0A914R172</accession>
<name>A0A914R172_9BILA</name>
<evidence type="ECO:0000256" key="1">
    <source>
        <dbReference type="SAM" id="MobiDB-lite"/>
    </source>
</evidence>
<sequence length="84" mass="8941">MPKMAPHSSSQPTKIHGYPPSQSHTVSFHQPIPAAATSQIPHGIGLPPPPGLDPRKGKLMCIKVRMLDDTTAVFHLGLPYVAVG</sequence>
<feature type="region of interest" description="Disordered" evidence="1">
    <location>
        <begin position="1"/>
        <end position="52"/>
    </location>
</feature>
<dbReference type="AlphaFoldDB" id="A0A914R172"/>
<protein>
    <submittedName>
        <fullName evidence="3">Uncharacterized protein</fullName>
    </submittedName>
</protein>
<dbReference type="WBParaSite" id="PDA_v2.g8188.t1">
    <property type="protein sequence ID" value="PDA_v2.g8188.t1"/>
    <property type="gene ID" value="PDA_v2.g8188"/>
</dbReference>
<proteinExistence type="predicted"/>
<reference evidence="3" key="1">
    <citation type="submission" date="2022-11" db="UniProtKB">
        <authorList>
            <consortium name="WormBaseParasite"/>
        </authorList>
    </citation>
    <scope>IDENTIFICATION</scope>
</reference>
<dbReference type="Proteomes" id="UP000887578">
    <property type="component" value="Unplaced"/>
</dbReference>
<evidence type="ECO:0000313" key="3">
    <source>
        <dbReference type="WBParaSite" id="PDA_v2.g8188.t1"/>
    </source>
</evidence>
<keyword evidence="2" id="KW-1185">Reference proteome</keyword>